<protein>
    <recommendedName>
        <fullName evidence="8">Pantothenate synthetase</fullName>
        <shortName evidence="8">PS</shortName>
        <ecNumber evidence="8">6.3.2.1</ecNumber>
    </recommendedName>
    <alternativeName>
        <fullName evidence="8">Pantoate--beta-alanine ligase</fullName>
    </alternativeName>
    <alternativeName>
        <fullName evidence="8">Pantoate-activating enzyme</fullName>
    </alternativeName>
</protein>
<feature type="binding site" evidence="8">
    <location>
        <position position="156"/>
    </location>
    <ligand>
        <name>(R)-pantoate</name>
        <dbReference type="ChEBI" id="CHEBI:15980"/>
    </ligand>
</feature>
<comment type="pathway">
    <text evidence="1 8">Cofactor biosynthesis; (R)-pantothenate biosynthesis; (R)-pantothenate from (R)-pantoate and beta-alanine: step 1/1.</text>
</comment>
<comment type="subcellular location">
    <subcellularLocation>
        <location evidence="8">Cytoplasm</location>
    </subcellularLocation>
</comment>
<keyword evidence="6 8" id="KW-0067">ATP-binding</keyword>
<keyword evidence="10" id="KW-1185">Reference proteome</keyword>
<keyword evidence="4 8" id="KW-0566">Pantothenate biosynthesis</keyword>
<name>A0ABU2YLD5_9FLAO</name>
<keyword evidence="5 8" id="KW-0547">Nucleotide-binding</keyword>
<keyword evidence="3 8" id="KW-0436">Ligase</keyword>
<sequence length="283" mass="32240">MKIFYNKKDLRAYLGTSRSDSETVGFVPTMGALHEGHLSLIEKGLSQNALVVVSIFVNPTQFNNAEDLKNYPRTLERDVTLLKTLSKDKIVVYAPTVEDIYSDLVISESFSYDGLEHEMEGKFRAGHFDGVGTIVKRLLDIVEPESAYFGEKDFQQLMIIKKLAEKHNIPVKIVGCKIHREVDGLAMSSRNERLKPEYRNAAPFIYKTLKSAKQKFGTKSANKVTEWVINQFANHGLLELEYFTIADEKTLKPIKRRSNTKKYRAFIAVFADDIRLIDNIALK</sequence>
<dbReference type="InterPro" id="IPR003721">
    <property type="entry name" value="Pantoate_ligase"/>
</dbReference>
<evidence type="ECO:0000313" key="9">
    <source>
        <dbReference type="EMBL" id="MDT0557863.1"/>
    </source>
</evidence>
<evidence type="ECO:0000256" key="3">
    <source>
        <dbReference type="ARBA" id="ARBA00022598"/>
    </source>
</evidence>
<comment type="subunit">
    <text evidence="8">Homodimer.</text>
</comment>
<comment type="similarity">
    <text evidence="2 8">Belongs to the pantothenate synthetase family.</text>
</comment>
<comment type="caution">
    <text evidence="9">The sequence shown here is derived from an EMBL/GenBank/DDBJ whole genome shotgun (WGS) entry which is preliminary data.</text>
</comment>
<dbReference type="InterPro" id="IPR004821">
    <property type="entry name" value="Cyt_trans-like"/>
</dbReference>
<dbReference type="RefSeq" id="WP_311426638.1">
    <property type="nucleotide sequence ID" value="NZ_JAVRIA010000002.1"/>
</dbReference>
<organism evidence="9 10">
    <name type="scientific">Microcosmobacter mediterraneus</name>
    <dbReference type="NCBI Taxonomy" id="3075607"/>
    <lineage>
        <taxon>Bacteria</taxon>
        <taxon>Pseudomonadati</taxon>
        <taxon>Bacteroidota</taxon>
        <taxon>Flavobacteriia</taxon>
        <taxon>Flavobacteriales</taxon>
        <taxon>Flavobacteriaceae</taxon>
        <taxon>Microcosmobacter</taxon>
    </lineage>
</organism>
<evidence type="ECO:0000256" key="6">
    <source>
        <dbReference type="ARBA" id="ARBA00022840"/>
    </source>
</evidence>
<dbReference type="EC" id="6.3.2.1" evidence="8"/>
<evidence type="ECO:0000256" key="5">
    <source>
        <dbReference type="ARBA" id="ARBA00022741"/>
    </source>
</evidence>
<dbReference type="PANTHER" id="PTHR21299">
    <property type="entry name" value="CYTIDYLATE KINASE/PANTOATE-BETA-ALANINE LIGASE"/>
    <property type="match status" value="1"/>
</dbReference>
<dbReference type="Gene3D" id="3.40.50.620">
    <property type="entry name" value="HUPs"/>
    <property type="match status" value="1"/>
</dbReference>
<evidence type="ECO:0000256" key="2">
    <source>
        <dbReference type="ARBA" id="ARBA00009256"/>
    </source>
</evidence>
<comment type="miscellaneous">
    <text evidence="8">The reaction proceeds by a bi uni uni bi ping pong mechanism.</text>
</comment>
<feature type="binding site" evidence="8">
    <location>
        <begin position="30"/>
        <end position="37"/>
    </location>
    <ligand>
        <name>ATP</name>
        <dbReference type="ChEBI" id="CHEBI:30616"/>
    </ligand>
</feature>
<comment type="function">
    <text evidence="8">Catalyzes the condensation of pantoate with beta-alanine in an ATP-dependent reaction via a pantoyl-adenylate intermediate.</text>
</comment>
<dbReference type="HAMAP" id="MF_00158">
    <property type="entry name" value="PanC"/>
    <property type="match status" value="1"/>
</dbReference>
<comment type="catalytic activity">
    <reaction evidence="7 8">
        <text>(R)-pantoate + beta-alanine + ATP = (R)-pantothenate + AMP + diphosphate + H(+)</text>
        <dbReference type="Rhea" id="RHEA:10912"/>
        <dbReference type="ChEBI" id="CHEBI:15378"/>
        <dbReference type="ChEBI" id="CHEBI:15980"/>
        <dbReference type="ChEBI" id="CHEBI:29032"/>
        <dbReference type="ChEBI" id="CHEBI:30616"/>
        <dbReference type="ChEBI" id="CHEBI:33019"/>
        <dbReference type="ChEBI" id="CHEBI:57966"/>
        <dbReference type="ChEBI" id="CHEBI:456215"/>
        <dbReference type="EC" id="6.3.2.1"/>
    </reaction>
</comment>
<dbReference type="EMBL" id="JAVRIA010000002">
    <property type="protein sequence ID" value="MDT0557863.1"/>
    <property type="molecule type" value="Genomic_DNA"/>
</dbReference>
<evidence type="ECO:0000256" key="4">
    <source>
        <dbReference type="ARBA" id="ARBA00022655"/>
    </source>
</evidence>
<proteinExistence type="inferred from homology"/>
<comment type="caution">
    <text evidence="8">Lacks conserved residue(s) required for the propagation of feature annotation.</text>
</comment>
<feature type="active site" description="Proton donor" evidence="8">
    <location>
        <position position="37"/>
    </location>
</feature>
<dbReference type="InterPro" id="IPR042176">
    <property type="entry name" value="Pantoate_ligase_C"/>
</dbReference>
<feature type="binding site" evidence="8">
    <location>
        <position position="61"/>
    </location>
    <ligand>
        <name>(R)-pantoate</name>
        <dbReference type="ChEBI" id="CHEBI:15980"/>
    </ligand>
</feature>
<dbReference type="InterPro" id="IPR014729">
    <property type="entry name" value="Rossmann-like_a/b/a_fold"/>
</dbReference>
<dbReference type="NCBIfam" id="TIGR00018">
    <property type="entry name" value="panC"/>
    <property type="match status" value="1"/>
</dbReference>
<evidence type="ECO:0000256" key="1">
    <source>
        <dbReference type="ARBA" id="ARBA00004990"/>
    </source>
</evidence>
<feature type="binding site" evidence="8">
    <location>
        <begin position="150"/>
        <end position="153"/>
    </location>
    <ligand>
        <name>ATP</name>
        <dbReference type="ChEBI" id="CHEBI:30616"/>
    </ligand>
</feature>
<gene>
    <name evidence="8 9" type="primary">panC</name>
    <name evidence="9" type="ORF">RM697_04350</name>
</gene>
<evidence type="ECO:0000313" key="10">
    <source>
        <dbReference type="Proteomes" id="UP001259492"/>
    </source>
</evidence>
<feature type="binding site" evidence="8">
    <location>
        <begin position="187"/>
        <end position="190"/>
    </location>
    <ligand>
        <name>ATP</name>
        <dbReference type="ChEBI" id="CHEBI:30616"/>
    </ligand>
</feature>
<dbReference type="NCBIfam" id="TIGR00125">
    <property type="entry name" value="cyt_tran_rel"/>
    <property type="match status" value="1"/>
</dbReference>
<reference evidence="9 10" key="1">
    <citation type="submission" date="2023-09" db="EMBL/GenBank/DDBJ databases">
        <authorList>
            <person name="Rey-Velasco X."/>
        </authorList>
    </citation>
    <scope>NUCLEOTIDE SEQUENCE [LARGE SCALE GENOMIC DNA]</scope>
    <source>
        <strain evidence="9 10">W332</strain>
    </source>
</reference>
<dbReference type="SUPFAM" id="SSF52374">
    <property type="entry name" value="Nucleotidylyl transferase"/>
    <property type="match status" value="1"/>
</dbReference>
<feature type="binding site" evidence="8">
    <location>
        <position position="61"/>
    </location>
    <ligand>
        <name>beta-alanine</name>
        <dbReference type="ChEBI" id="CHEBI:57966"/>
    </ligand>
</feature>
<dbReference type="Proteomes" id="UP001259492">
    <property type="component" value="Unassembled WGS sequence"/>
</dbReference>
<evidence type="ECO:0000256" key="8">
    <source>
        <dbReference type="HAMAP-Rule" id="MF_00158"/>
    </source>
</evidence>
<dbReference type="PANTHER" id="PTHR21299:SF1">
    <property type="entry name" value="PANTOATE--BETA-ALANINE LIGASE"/>
    <property type="match status" value="1"/>
</dbReference>
<accession>A0ABU2YLD5</accession>
<dbReference type="Pfam" id="PF02569">
    <property type="entry name" value="Pantoate_ligase"/>
    <property type="match status" value="1"/>
</dbReference>
<evidence type="ECO:0000256" key="7">
    <source>
        <dbReference type="ARBA" id="ARBA00048258"/>
    </source>
</evidence>
<dbReference type="GO" id="GO:0016874">
    <property type="term" value="F:ligase activity"/>
    <property type="evidence" value="ECO:0007669"/>
    <property type="project" value="UniProtKB-KW"/>
</dbReference>
<keyword evidence="8" id="KW-0963">Cytoplasm</keyword>
<dbReference type="Gene3D" id="3.30.1300.10">
    <property type="entry name" value="Pantoate-beta-alanine ligase, C-terminal domain"/>
    <property type="match status" value="1"/>
</dbReference>